<dbReference type="OrthoDB" id="264799at2"/>
<gene>
    <name evidence="2" type="ORF">Pan97_53410</name>
</gene>
<proteinExistence type="predicted"/>
<dbReference type="KEGG" id="bvo:Pan97_53410"/>
<feature type="transmembrane region" description="Helical" evidence="1">
    <location>
        <begin position="169"/>
        <end position="189"/>
    </location>
</feature>
<evidence type="ECO:0008006" key="4">
    <source>
        <dbReference type="Google" id="ProtNLM"/>
    </source>
</evidence>
<keyword evidence="1" id="KW-0812">Transmembrane</keyword>
<sequence length="392" mass="44911">MKHLWPRLSLLKRLHRATWCAMLLTATALVLIMVPGESLYLSLEKRPQPWYDACMELEADTYQQSIDAMCMSEGYPENGSTICPPDLKIIEHGWPSPFLARAVVDAVPFPTGEEISWTNLENWPFSAENWLFRPGAFLLDFGIAILLIALAGALIQWRIHRRQGLLKFGLSDLLIGLTFLGLAMGYYTYHHRISTLEDQAIDPPQSFWTTRFGRSFYSGRMITRQNYEGPQWLRKLLGGDQYLELLYHDDYAEIQPGADWRSTFEAVTERPFIEVVDVREQLPLEAVEQLAKCPQLDSLILPKMDSKAPQRIIGTNDPVFQPQHLPQLRKLTLRTLVLRGNAIEPHHVETAAALPGLRTIYLQGTSVTEEELQPIQRRHPQVEMTMTDYIPF</sequence>
<keyword evidence="1" id="KW-1133">Transmembrane helix</keyword>
<feature type="transmembrane region" description="Helical" evidence="1">
    <location>
        <begin position="136"/>
        <end position="157"/>
    </location>
</feature>
<accession>A0A518CGC3</accession>
<organism evidence="2 3">
    <name type="scientific">Bremerella volcania</name>
    <dbReference type="NCBI Taxonomy" id="2527984"/>
    <lineage>
        <taxon>Bacteria</taxon>
        <taxon>Pseudomonadati</taxon>
        <taxon>Planctomycetota</taxon>
        <taxon>Planctomycetia</taxon>
        <taxon>Pirellulales</taxon>
        <taxon>Pirellulaceae</taxon>
        <taxon>Bremerella</taxon>
    </lineage>
</organism>
<dbReference type="Gene3D" id="3.80.10.10">
    <property type="entry name" value="Ribonuclease Inhibitor"/>
    <property type="match status" value="1"/>
</dbReference>
<reference evidence="3" key="1">
    <citation type="submission" date="2019-02" db="EMBL/GenBank/DDBJ databases">
        <title>Deep-cultivation of Planctomycetes and their phenomic and genomic characterization uncovers novel biology.</title>
        <authorList>
            <person name="Wiegand S."/>
            <person name="Jogler M."/>
            <person name="Boedeker C."/>
            <person name="Pinto D."/>
            <person name="Vollmers J."/>
            <person name="Rivas-Marin E."/>
            <person name="Kohn T."/>
            <person name="Peeters S.H."/>
            <person name="Heuer A."/>
            <person name="Rast P."/>
            <person name="Oberbeckmann S."/>
            <person name="Bunk B."/>
            <person name="Jeske O."/>
            <person name="Meyerdierks A."/>
            <person name="Storesund J.E."/>
            <person name="Kallscheuer N."/>
            <person name="Luecker S."/>
            <person name="Lage O.M."/>
            <person name="Pohl T."/>
            <person name="Merkel B.J."/>
            <person name="Hornburger P."/>
            <person name="Mueller R.-W."/>
            <person name="Bruemmer F."/>
            <person name="Labrenz M."/>
            <person name="Spormann A.M."/>
            <person name="Op den Camp H."/>
            <person name="Overmann J."/>
            <person name="Amann R."/>
            <person name="Jetten M.S.M."/>
            <person name="Mascher T."/>
            <person name="Medema M.H."/>
            <person name="Devos D.P."/>
            <person name="Kaster A.-K."/>
            <person name="Ovreas L."/>
            <person name="Rohde M."/>
            <person name="Galperin M.Y."/>
            <person name="Jogler C."/>
        </authorList>
    </citation>
    <scope>NUCLEOTIDE SEQUENCE [LARGE SCALE GENOMIC DNA]</scope>
    <source>
        <strain evidence="3">Pan97</strain>
    </source>
</reference>
<evidence type="ECO:0000256" key="1">
    <source>
        <dbReference type="SAM" id="Phobius"/>
    </source>
</evidence>
<dbReference type="InterPro" id="IPR032675">
    <property type="entry name" value="LRR_dom_sf"/>
</dbReference>
<keyword evidence="1" id="KW-0472">Membrane</keyword>
<dbReference type="EMBL" id="CP036289">
    <property type="protein sequence ID" value="QDU78257.1"/>
    <property type="molecule type" value="Genomic_DNA"/>
</dbReference>
<name>A0A518CGC3_9BACT</name>
<dbReference type="AlphaFoldDB" id="A0A518CGC3"/>
<protein>
    <recommendedName>
        <fullName evidence="4">Leucine Rich repeats (2 copies)</fullName>
    </recommendedName>
</protein>
<dbReference type="RefSeq" id="WP_144977936.1">
    <property type="nucleotide sequence ID" value="NZ_CP036289.1"/>
</dbReference>
<keyword evidence="3" id="KW-1185">Reference proteome</keyword>
<evidence type="ECO:0000313" key="2">
    <source>
        <dbReference type="EMBL" id="QDU78257.1"/>
    </source>
</evidence>
<dbReference type="Proteomes" id="UP000318626">
    <property type="component" value="Chromosome"/>
</dbReference>
<evidence type="ECO:0000313" key="3">
    <source>
        <dbReference type="Proteomes" id="UP000318626"/>
    </source>
</evidence>
<feature type="transmembrane region" description="Helical" evidence="1">
    <location>
        <begin position="21"/>
        <end position="41"/>
    </location>
</feature>